<evidence type="ECO:0000313" key="1">
    <source>
        <dbReference type="EMBL" id="THF67487.1"/>
    </source>
</evidence>
<evidence type="ECO:0000313" key="2">
    <source>
        <dbReference type="Proteomes" id="UP000308430"/>
    </source>
</evidence>
<dbReference type="RefSeq" id="WP_136346896.1">
    <property type="nucleotide sequence ID" value="NZ_SSOC01000001.1"/>
</dbReference>
<keyword evidence="2" id="KW-1185">Reference proteome</keyword>
<sequence>MSEYQPLSTINELAVLDEGECVAGYLAGLHGAPEPGSDKSKSYWHGWRNGMMDTGRLPHDEAARNLAAEVVRRHRAH</sequence>
<dbReference type="Proteomes" id="UP000308430">
    <property type="component" value="Unassembled WGS sequence"/>
</dbReference>
<dbReference type="EMBL" id="SSOC01000001">
    <property type="protein sequence ID" value="THF67487.1"/>
    <property type="molecule type" value="Genomic_DNA"/>
</dbReference>
<comment type="caution">
    <text evidence="1">The sequence shown here is derived from an EMBL/GenBank/DDBJ whole genome shotgun (WGS) entry which is preliminary data.</text>
</comment>
<organism evidence="1 2">
    <name type="scientific">Pseudothauera nasutitermitis</name>
    <dbReference type="NCBI Taxonomy" id="2565930"/>
    <lineage>
        <taxon>Bacteria</taxon>
        <taxon>Pseudomonadati</taxon>
        <taxon>Pseudomonadota</taxon>
        <taxon>Betaproteobacteria</taxon>
        <taxon>Rhodocyclales</taxon>
        <taxon>Zoogloeaceae</taxon>
        <taxon>Pseudothauera</taxon>
    </lineage>
</organism>
<gene>
    <name evidence="1" type="ORF">E6C76_03730</name>
</gene>
<dbReference type="OrthoDB" id="8669267at2"/>
<proteinExistence type="predicted"/>
<accession>A0A4S4B465</accession>
<name>A0A4S4B465_9RHOO</name>
<reference evidence="1 2" key="1">
    <citation type="submission" date="2019-04" db="EMBL/GenBank/DDBJ databases">
        <title>Azoarcus nasutitermitis sp. nov. isolated from termite nest.</title>
        <authorList>
            <person name="Lin S.-Y."/>
            <person name="Hameed A."/>
            <person name="Hsu Y.-H."/>
            <person name="Young C.-C."/>
        </authorList>
    </citation>
    <scope>NUCLEOTIDE SEQUENCE [LARGE SCALE GENOMIC DNA]</scope>
    <source>
        <strain evidence="1 2">CC-YHH838</strain>
    </source>
</reference>
<dbReference type="AlphaFoldDB" id="A0A4S4B465"/>
<protein>
    <submittedName>
        <fullName evidence="1">Uncharacterized protein</fullName>
    </submittedName>
</protein>